<protein>
    <submittedName>
        <fullName evidence="6">Uncharacterized protein</fullName>
    </submittedName>
</protein>
<gene>
    <name evidence="6" type="ORF">L3Y34_016986</name>
</gene>
<evidence type="ECO:0000256" key="1">
    <source>
        <dbReference type="ARBA" id="ARBA00004123"/>
    </source>
</evidence>
<feature type="compositionally biased region" description="Basic and acidic residues" evidence="5">
    <location>
        <begin position="79"/>
        <end position="101"/>
    </location>
</feature>
<dbReference type="PANTHER" id="PTHR13471:SF0">
    <property type="entry name" value="NUCLEAR EXOSOME REGULATOR NRDE2"/>
    <property type="match status" value="1"/>
</dbReference>
<organism evidence="6 7">
    <name type="scientific">Caenorhabditis briggsae</name>
    <dbReference type="NCBI Taxonomy" id="6238"/>
    <lineage>
        <taxon>Eukaryota</taxon>
        <taxon>Metazoa</taxon>
        <taxon>Ecdysozoa</taxon>
        <taxon>Nematoda</taxon>
        <taxon>Chromadorea</taxon>
        <taxon>Rhabditida</taxon>
        <taxon>Rhabditina</taxon>
        <taxon>Rhabditomorpha</taxon>
        <taxon>Rhabditoidea</taxon>
        <taxon>Rhabditidae</taxon>
        <taxon>Peloderinae</taxon>
        <taxon>Caenorhabditis</taxon>
    </lineage>
</organism>
<feature type="compositionally biased region" description="Low complexity" evidence="5">
    <location>
        <begin position="1"/>
        <end position="10"/>
    </location>
</feature>
<evidence type="ECO:0000256" key="5">
    <source>
        <dbReference type="SAM" id="MobiDB-lite"/>
    </source>
</evidence>
<keyword evidence="3" id="KW-0539">Nucleus</keyword>
<feature type="compositionally biased region" description="Basic residues" evidence="5">
    <location>
        <begin position="183"/>
        <end position="201"/>
    </location>
</feature>
<comment type="subcellular location">
    <subcellularLocation>
        <location evidence="1">Nucleus</location>
    </subcellularLocation>
</comment>
<name>A0AAE9ISV1_CAEBR</name>
<evidence type="ECO:0000256" key="3">
    <source>
        <dbReference type="ARBA" id="ARBA00023242"/>
    </source>
</evidence>
<dbReference type="EMBL" id="CP090892">
    <property type="protein sequence ID" value="ULU03889.1"/>
    <property type="molecule type" value="Genomic_DNA"/>
</dbReference>
<reference evidence="6 7" key="1">
    <citation type="submission" date="2022-05" db="EMBL/GenBank/DDBJ databases">
        <title>Chromosome-level reference genomes for two strains of Caenorhabditis briggsae: an improved platform for comparative genomics.</title>
        <authorList>
            <person name="Stevens L."/>
            <person name="Andersen E.C."/>
        </authorList>
    </citation>
    <scope>NUCLEOTIDE SEQUENCE [LARGE SCALE GENOMIC DNA]</scope>
    <source>
        <strain evidence="6">QX1410_ONT</strain>
        <tissue evidence="6">Whole-organism</tissue>
    </source>
</reference>
<feature type="region of interest" description="Disordered" evidence="5">
    <location>
        <begin position="58"/>
        <end position="221"/>
    </location>
</feature>
<proteinExistence type="inferred from homology"/>
<feature type="region of interest" description="Disordered" evidence="5">
    <location>
        <begin position="1288"/>
        <end position="1320"/>
    </location>
</feature>
<keyword evidence="4" id="KW-0175">Coiled coil</keyword>
<evidence type="ECO:0000256" key="2">
    <source>
        <dbReference type="ARBA" id="ARBA00009265"/>
    </source>
</evidence>
<dbReference type="InterPro" id="IPR013633">
    <property type="entry name" value="NRDE-2"/>
</dbReference>
<feature type="compositionally biased region" description="Basic residues" evidence="5">
    <location>
        <begin position="150"/>
        <end position="165"/>
    </location>
</feature>
<dbReference type="PANTHER" id="PTHR13471">
    <property type="entry name" value="TETRATRICOPEPTIDE-LIKE HELICAL"/>
    <property type="match status" value="1"/>
</dbReference>
<evidence type="ECO:0000313" key="6">
    <source>
        <dbReference type="EMBL" id="ULU03889.1"/>
    </source>
</evidence>
<feature type="coiled-coil region" evidence="4">
    <location>
        <begin position="353"/>
        <end position="380"/>
    </location>
</feature>
<evidence type="ECO:0000256" key="4">
    <source>
        <dbReference type="SAM" id="Coils"/>
    </source>
</evidence>
<feature type="compositionally biased region" description="Basic and acidic residues" evidence="5">
    <location>
        <begin position="1309"/>
        <end position="1320"/>
    </location>
</feature>
<feature type="compositionally biased region" description="Low complexity" evidence="5">
    <location>
        <begin position="166"/>
        <end position="180"/>
    </location>
</feature>
<dbReference type="Pfam" id="PF08424">
    <property type="entry name" value="NRDE-2"/>
    <property type="match status" value="1"/>
</dbReference>
<accession>A0AAE9ISV1</accession>
<feature type="compositionally biased region" description="Pro residues" evidence="5">
    <location>
        <begin position="1293"/>
        <end position="1303"/>
    </location>
</feature>
<feature type="compositionally biased region" description="Polar residues" evidence="5">
    <location>
        <begin position="102"/>
        <end position="115"/>
    </location>
</feature>
<sequence length="1320" mass="154301">MYSNSNPNRARQPRRAPEPAPDEDTRTRAAIQFVANRDHEAERRKRVEFEEASVYMQAGYGDSDSSDDQGCLKVPLPKDQQHHEQDVFMLPEHRKQSEARSQKNPFSTFPTTSSRPPADPNALGTSSVTSSDSRKRQYLSRSPRDGSRDSRRRGKKSKKRRRRHSSSSSSSLSSTSSASSRESRRRHRDRKKKSKKRRRRSSSGSSGTSSGDSRRNVIVHRKKPEEAYGLLKSSDDLSQLYTKFFVINRTFDPMMFTTGNEKKHVAKMHLTNHFILGLEHKPEYFKLFYEHELKEQEKRNKEKKKKEEPRAKGFYKELEDVARTIPGETYFRKNKNHPIDGYWKVLQKRDILNEQINSEVTDAEFQHNEMREEIGNLRKRVTENKMDVESLINLIRKENELAVLEASHSIPNFQDLAERQLTYVEKMRKFNARSSILRIIEVELMRKAERPLDEIAKAYRSLLHEFPHDPMVWWSQLDYLQYDSNVYSFEGLRDVFYKCLNTIRNLATGGMQSHANRIADMPQFKLFYFIVYLRFLKWIMHCGLTPVALANVQGSMEYRFGFIEPVDKKQNRQHLFNEYWDIKIPRIGDPGGQGMEVFLSQNQTNLDPIQHESSEMERWSFDAYQALEILHKQCQSEEANWVEYERKMQNLDCRVKRNEYQIDEYIDLEPIDMFGNVMAEDLHIFSEIDDYTVMDWTQPMLEMLGVKFLHSSGCFTTTEHVISEWIQRDIFKQSLPNFPETPAYTEPTTVAVGMRILRFLLNRRHQEVLKTSTTTVTRDDSMMKYLLATVEMNAKDIENAPGFEYFKIKQKTVLSLQQLTKADINLYKTGNDYVIQAMSLHATLKMTQWFERAVAEQSELLRLQGLSDEARESFKALLDKYRVEKKDIDGLASCRTFIWKMIDSLVESLNQQDGGGSVSTNIKNPSIPYPVLQLVLFAKILKARQYVSSDAVAAQIRIALGKEILEENDDDTVRMYDKRGILYREMIGSLLDQVQMLTERDEYEETQGIPEFPRVGALCTALHWAVEFIFLKQNKEPRKTLNNATKSLLEKFDVFDEKQKDWNRGDTEKYRDRVDIQFLLDTLIALFHHKDFRTTHFDNYHKIVLRSSATFNCETKYMLKLAELYSTNRFQWMKIRGVMDERNKEIRRKSAYQFDFLAERRLLMNNLAVMFSTMRICAKIGGESSSRMQFKEWNQRAMTLNDPSVWRMVMHAAKQLDLEASKEFEETFTRAIGQCQWAHNLSIDYVAGRPDKLKAVLLARLDQTVGQPHTHFVENLDTLSSFRDIGAFRENNPAPPAPPPRPLPADELLEVKEEEIPRRN</sequence>
<feature type="compositionally biased region" description="Low complexity" evidence="5">
    <location>
        <begin position="202"/>
        <end position="211"/>
    </location>
</feature>
<dbReference type="GO" id="GO:0005634">
    <property type="term" value="C:nucleus"/>
    <property type="evidence" value="ECO:0007669"/>
    <property type="project" value="UniProtKB-SubCell"/>
</dbReference>
<feature type="region of interest" description="Disordered" evidence="5">
    <location>
        <begin position="1"/>
        <end position="27"/>
    </location>
</feature>
<dbReference type="Proteomes" id="UP000827892">
    <property type="component" value="Chromosome II"/>
</dbReference>
<comment type="similarity">
    <text evidence="2">Belongs to the NRDE2 family.</text>
</comment>
<evidence type="ECO:0000313" key="7">
    <source>
        <dbReference type="Proteomes" id="UP000827892"/>
    </source>
</evidence>